<feature type="transmembrane region" description="Helical" evidence="5">
    <location>
        <begin position="158"/>
        <end position="181"/>
    </location>
</feature>
<dbReference type="Pfam" id="PF12698">
    <property type="entry name" value="ABC2_membrane_3"/>
    <property type="match status" value="1"/>
</dbReference>
<evidence type="ECO:0000256" key="2">
    <source>
        <dbReference type="ARBA" id="ARBA00022692"/>
    </source>
</evidence>
<feature type="transmembrane region" description="Helical" evidence="5">
    <location>
        <begin position="248"/>
        <end position="273"/>
    </location>
</feature>
<dbReference type="STRING" id="357809.Cphy_3576"/>
<evidence type="ECO:0000313" key="7">
    <source>
        <dbReference type="EMBL" id="ABX43925.1"/>
    </source>
</evidence>
<comment type="subcellular location">
    <subcellularLocation>
        <location evidence="1">Membrane</location>
        <topology evidence="1">Multi-pass membrane protein</topology>
    </subcellularLocation>
</comment>
<gene>
    <name evidence="7" type="ordered locus">Cphy_3576</name>
</gene>
<keyword evidence="8" id="KW-1185">Reference proteome</keyword>
<dbReference type="AlphaFoldDB" id="A9KIR2"/>
<dbReference type="GO" id="GO:0140359">
    <property type="term" value="F:ABC-type transporter activity"/>
    <property type="evidence" value="ECO:0007669"/>
    <property type="project" value="InterPro"/>
</dbReference>
<feature type="transmembrane region" description="Helical" evidence="5">
    <location>
        <begin position="333"/>
        <end position="354"/>
    </location>
</feature>
<evidence type="ECO:0000313" key="8">
    <source>
        <dbReference type="Proteomes" id="UP000000370"/>
    </source>
</evidence>
<feature type="domain" description="ABC-2 type transporter transmembrane" evidence="6">
    <location>
        <begin position="84"/>
        <end position="349"/>
    </location>
</feature>
<dbReference type="GO" id="GO:0016020">
    <property type="term" value="C:membrane"/>
    <property type="evidence" value="ECO:0007669"/>
    <property type="project" value="UniProtKB-SubCell"/>
</dbReference>
<accession>A9KIR2</accession>
<dbReference type="Proteomes" id="UP000000370">
    <property type="component" value="Chromosome"/>
</dbReference>
<sequence length="365" mass="41472">MVLKMNKRISNIIGVKFREALFSTAIKIMLMIILIYSIAISFLPYIKKNFFNDAPVSVGCNVSLDSMEDDNFILVDYSNKCDLKVTFEDNKYFIDINSREGYDKLNYLLQKIHQINYAEFIKENKISGQQYDKLLNNNIIINDVSDEIIQVNSEVMDFLIMVTIPFYLILITLVSRIGAQVAYEKGSKVTEVILTAVSEKQLFFCNVISSMLITVVSLLIVMAPMVAAYVINDPTYTSDFSFFTTSKLIYLLIHLTFVCISLIMLSIAISSIAKQPEDANIFAILSMAPLFISYTYFMFKIDLYKGVFTILNYVPIFSAFPVVSAILNDGISITNLIFVFVSNIIFIILEYLALEKVYCSNISNI</sequence>
<evidence type="ECO:0000256" key="3">
    <source>
        <dbReference type="ARBA" id="ARBA00022989"/>
    </source>
</evidence>
<reference evidence="8" key="1">
    <citation type="submission" date="2007-11" db="EMBL/GenBank/DDBJ databases">
        <title>Complete genome sequence of Clostridium phytofermentans ISDg.</title>
        <authorList>
            <person name="Leschine S.B."/>
            <person name="Warnick T.A."/>
            <person name="Blanchard J.L."/>
            <person name="Schnell D.J."/>
            <person name="Petit E.L."/>
            <person name="LaTouf W.G."/>
            <person name="Copeland A."/>
            <person name="Lucas S."/>
            <person name="Lapidus A."/>
            <person name="Barry K."/>
            <person name="Glavina del Rio T."/>
            <person name="Dalin E."/>
            <person name="Tice H."/>
            <person name="Pitluck S."/>
            <person name="Kiss H."/>
            <person name="Brettin T."/>
            <person name="Bruce D."/>
            <person name="Detter J.C."/>
            <person name="Han C."/>
            <person name="Kuske C."/>
            <person name="Schmutz J."/>
            <person name="Larimer F."/>
            <person name="Land M."/>
            <person name="Hauser L."/>
            <person name="Kyrpides N."/>
            <person name="Kim E.A."/>
            <person name="Richardson P."/>
        </authorList>
    </citation>
    <scope>NUCLEOTIDE SEQUENCE [LARGE SCALE GENOMIC DNA]</scope>
    <source>
        <strain evidence="8">ATCC 700394 / DSM 18823 / ISDg</strain>
    </source>
</reference>
<dbReference type="HOGENOM" id="CLU_758004_0_0_9"/>
<evidence type="ECO:0000259" key="6">
    <source>
        <dbReference type="Pfam" id="PF12698"/>
    </source>
</evidence>
<evidence type="ECO:0000256" key="5">
    <source>
        <dbReference type="SAM" id="Phobius"/>
    </source>
</evidence>
<feature type="transmembrane region" description="Helical" evidence="5">
    <location>
        <begin position="306"/>
        <end position="327"/>
    </location>
</feature>
<proteinExistence type="predicted"/>
<organism evidence="7 8">
    <name type="scientific">Lachnoclostridium phytofermentans (strain ATCC 700394 / DSM 18823 / ISDg)</name>
    <name type="common">Clostridium phytofermentans</name>
    <dbReference type="NCBI Taxonomy" id="357809"/>
    <lineage>
        <taxon>Bacteria</taxon>
        <taxon>Bacillati</taxon>
        <taxon>Bacillota</taxon>
        <taxon>Clostridia</taxon>
        <taxon>Lachnospirales</taxon>
        <taxon>Lachnospiraceae</taxon>
    </lineage>
</organism>
<protein>
    <recommendedName>
        <fullName evidence="6">ABC-2 type transporter transmembrane domain-containing protein</fullName>
    </recommendedName>
</protein>
<evidence type="ECO:0000256" key="1">
    <source>
        <dbReference type="ARBA" id="ARBA00004141"/>
    </source>
</evidence>
<feature type="transmembrane region" description="Helical" evidence="5">
    <location>
        <begin position="20"/>
        <end position="43"/>
    </location>
</feature>
<feature type="transmembrane region" description="Helical" evidence="5">
    <location>
        <begin position="279"/>
        <end position="299"/>
    </location>
</feature>
<keyword evidence="2 5" id="KW-0812">Transmembrane</keyword>
<keyword evidence="4 5" id="KW-0472">Membrane</keyword>
<feature type="transmembrane region" description="Helical" evidence="5">
    <location>
        <begin position="201"/>
        <end position="227"/>
    </location>
</feature>
<name>A9KIR2_LACP7</name>
<dbReference type="InterPro" id="IPR013525">
    <property type="entry name" value="ABC2_TM"/>
</dbReference>
<evidence type="ECO:0000256" key="4">
    <source>
        <dbReference type="ARBA" id="ARBA00023136"/>
    </source>
</evidence>
<dbReference type="EMBL" id="CP000885">
    <property type="protein sequence ID" value="ABX43925.1"/>
    <property type="molecule type" value="Genomic_DNA"/>
</dbReference>
<keyword evidence="3 5" id="KW-1133">Transmembrane helix</keyword>
<dbReference type="KEGG" id="cpy:Cphy_3576"/>